<evidence type="ECO:0000259" key="17">
    <source>
        <dbReference type="Pfam" id="PF00905"/>
    </source>
</evidence>
<evidence type="ECO:0000256" key="3">
    <source>
        <dbReference type="ARBA" id="ARBA00022645"/>
    </source>
</evidence>
<evidence type="ECO:0000313" key="20">
    <source>
        <dbReference type="Proteomes" id="UP000290365"/>
    </source>
</evidence>
<keyword evidence="12" id="KW-0961">Cell wall biogenesis/degradation</keyword>
<dbReference type="GO" id="GO:0009002">
    <property type="term" value="F:serine-type D-Ala-D-Ala carboxypeptidase activity"/>
    <property type="evidence" value="ECO:0007669"/>
    <property type="project" value="UniProtKB-EC"/>
</dbReference>
<dbReference type="GO" id="GO:0030288">
    <property type="term" value="C:outer membrane-bounded periplasmic space"/>
    <property type="evidence" value="ECO:0007669"/>
    <property type="project" value="TreeGrafter"/>
</dbReference>
<feature type="compositionally biased region" description="Basic and acidic residues" evidence="15">
    <location>
        <begin position="335"/>
        <end position="350"/>
    </location>
</feature>
<evidence type="ECO:0000256" key="7">
    <source>
        <dbReference type="ARBA" id="ARBA00022801"/>
    </source>
</evidence>
<feature type="compositionally biased region" description="Basic and acidic residues" evidence="15">
    <location>
        <begin position="1"/>
        <end position="15"/>
    </location>
</feature>
<feature type="compositionally biased region" description="Basic and acidic residues" evidence="15">
    <location>
        <begin position="366"/>
        <end position="384"/>
    </location>
</feature>
<feature type="domain" description="Glycosyl transferase family 51" evidence="18">
    <location>
        <begin position="562"/>
        <end position="740"/>
    </location>
</feature>
<evidence type="ECO:0000256" key="5">
    <source>
        <dbReference type="ARBA" id="ARBA00022676"/>
    </source>
</evidence>
<keyword evidence="11" id="KW-0511">Multifunctional enzyme</keyword>
<evidence type="ECO:0000256" key="10">
    <source>
        <dbReference type="ARBA" id="ARBA00023136"/>
    </source>
</evidence>
<dbReference type="Pfam" id="PF00912">
    <property type="entry name" value="Transgly"/>
    <property type="match status" value="1"/>
</dbReference>
<dbReference type="InterPro" id="IPR001264">
    <property type="entry name" value="Glyco_trans_51"/>
</dbReference>
<evidence type="ECO:0000313" key="19">
    <source>
        <dbReference type="EMBL" id="QBD80324.1"/>
    </source>
</evidence>
<dbReference type="SUPFAM" id="SSF53955">
    <property type="entry name" value="Lysozyme-like"/>
    <property type="match status" value="1"/>
</dbReference>
<dbReference type="GO" id="GO:0071555">
    <property type="term" value="P:cell wall organization"/>
    <property type="evidence" value="ECO:0007669"/>
    <property type="project" value="UniProtKB-KW"/>
</dbReference>
<comment type="catalytic activity">
    <reaction evidence="13">
        <text>Preferential cleavage: (Ac)2-L-Lys-D-Ala-|-D-Ala. Also transpeptidation of peptidyl-alanyl moieties that are N-acyl substituents of D-alanine.</text>
        <dbReference type="EC" id="3.4.16.4"/>
    </reaction>
</comment>
<feature type="domain" description="Penicillin-binding protein transpeptidase" evidence="17">
    <location>
        <begin position="849"/>
        <end position="1105"/>
    </location>
</feature>
<dbReference type="RefSeq" id="WP_129891388.1">
    <property type="nucleotide sequence ID" value="NZ_CP035758.1"/>
</dbReference>
<feature type="compositionally biased region" description="Basic and acidic residues" evidence="15">
    <location>
        <begin position="402"/>
        <end position="422"/>
    </location>
</feature>
<reference evidence="19 20" key="1">
    <citation type="submission" date="2019-01" db="EMBL/GenBank/DDBJ databases">
        <title>Ktedonosporobacter rubrisoli SCAWS-G2.</title>
        <authorList>
            <person name="Huang Y."/>
            <person name="Yan B."/>
        </authorList>
    </citation>
    <scope>NUCLEOTIDE SEQUENCE [LARGE SCALE GENOMIC DNA]</scope>
    <source>
        <strain evidence="19 20">SCAWS-G2</strain>
    </source>
</reference>
<keyword evidence="10 16" id="KW-0472">Membrane</keyword>
<organism evidence="19 20">
    <name type="scientific">Ktedonosporobacter rubrisoli</name>
    <dbReference type="NCBI Taxonomy" id="2509675"/>
    <lineage>
        <taxon>Bacteria</taxon>
        <taxon>Bacillati</taxon>
        <taxon>Chloroflexota</taxon>
        <taxon>Ktedonobacteria</taxon>
        <taxon>Ktedonobacterales</taxon>
        <taxon>Ktedonosporobacteraceae</taxon>
        <taxon>Ktedonosporobacter</taxon>
    </lineage>
</organism>
<feature type="compositionally biased region" description="Basic residues" evidence="15">
    <location>
        <begin position="1207"/>
        <end position="1216"/>
    </location>
</feature>
<evidence type="ECO:0000256" key="6">
    <source>
        <dbReference type="ARBA" id="ARBA00022679"/>
    </source>
</evidence>
<keyword evidence="7" id="KW-0378">Hydrolase</keyword>
<feature type="compositionally biased region" description="Polar residues" evidence="15">
    <location>
        <begin position="146"/>
        <end position="155"/>
    </location>
</feature>
<evidence type="ECO:0000256" key="8">
    <source>
        <dbReference type="ARBA" id="ARBA00022960"/>
    </source>
</evidence>
<dbReference type="InterPro" id="IPR001460">
    <property type="entry name" value="PCN-bd_Tpept"/>
</dbReference>
<feature type="compositionally biased region" description="Basic and acidic residues" evidence="15">
    <location>
        <begin position="308"/>
        <end position="325"/>
    </location>
</feature>
<dbReference type="EMBL" id="CP035758">
    <property type="protein sequence ID" value="QBD80324.1"/>
    <property type="molecule type" value="Genomic_DNA"/>
</dbReference>
<keyword evidence="20" id="KW-1185">Reference proteome</keyword>
<evidence type="ECO:0000256" key="9">
    <source>
        <dbReference type="ARBA" id="ARBA00022984"/>
    </source>
</evidence>
<evidence type="ECO:0000256" key="11">
    <source>
        <dbReference type="ARBA" id="ARBA00023268"/>
    </source>
</evidence>
<name>A0A4P6JXG0_KTERU</name>
<evidence type="ECO:0000256" key="12">
    <source>
        <dbReference type="ARBA" id="ARBA00023316"/>
    </source>
</evidence>
<protein>
    <submittedName>
        <fullName evidence="19">Uncharacterized protein</fullName>
    </submittedName>
</protein>
<sequence length="1251" mass="137862">MSMDDLSRSQQEDTQGRLPAVGKIKGNRHENSGGGPDRQSSSPKQDYRQDQNAIEKKNNETNTKNIDAEQLITADSQRKNEVLKQKNEKDEQSLKDGPGSIVSRPIAASIENRGEVTPGSSVEQSKNSSGDGKEAASRRVYRIGNRITSRGASGSAQQENEQAVEENKKPPLASGFSRSGNQERSSNATSGNGAESQSSSASTSIRGEDERKWANRMGNRVVSRNDGGDGVKVNVNKSAPSKHADNAEDRETQNGNDVETQLLKQDAHKTSSSPLKEGKREQAKIPPLAARDAKEPSHAEISEIETQPVDRRSVVEGARKPKEGEQLAESAGKAESQRPKDKDALIESWRRAARLKAEGQIQDGQQKSKKEEEEEKRAQWEKEPTLFLDPQEVQRQAAEQRAALKAEKLQEEKRKKEEEKRAQLERESTLFLKQQEIQQEATRAEEERSAVSVAVLPAPAEEVPAPLTEQDTRRMRVNRILIRKRRQERVGGFPAWLWKTAVILLVVVVVLLSGGVGAAYAYYQSQLPLLNGMAQHSLFQTTHIYDRNGHLLYQLYDNQIGRGRRTYVNYSDISPLLVKATVAAEDRTFWTNGGVDPYGIARAAVSDLQHHGTLQGASTVTQQLIKKQLFDEQDRTPQQKVEEAMLAAGLTQQYPKWKIMEMYLNTVFYGDLNYGIEAAAQDYFNLQPKCDKHGCKPAVSQLDLAQASMLAGLPQGPSLYNPIYNKDAALNRQLVVLQAMVDTGVITKAQKEQAHKEMADYKFVSYSALQEKQTNAPHFVRYVVDQVLVPLLGAQNLLDGGYNVYTTLDLDLEKKVEQIVYDNLYKAQQDSYLGNFGPLNITNNVNNASAVVINPHTGEILAMDGSANYNDSKPEVQGQYNGALALRQPGSSMKPIVYATAFELGWYPGMIVPDHKTYYPRQLDDGTYYSPPNYDQKYHTDFPMTMRMAIANSYNIPSVDALMYAGVPNVVNMAARLGLSEIASKPLDSFGPTLALGTSEVSLLHLTGAYATFANQGIRAPATSILEITDNQGSPVYKYNEAHPQGQRAVGADVSFMISSILSDNKARYHEFSPGNPLELDRPAAAKTGTTDNFRDNWTIGYTPHIAVGVWAGNSDNSIMNNVVGITGAGYIWHDVMEYASHLYNFPADDFVRPADVHTGSVSAQTGLLPHPGEATVTDWFIDGTMPTIQGDYSYSTPPENDDGGKHNKKHCHGKKCNNNNNNDNNSNNAPVLLPGGGTIVPIEPFGAGDN</sequence>
<feature type="compositionally biased region" description="Low complexity" evidence="15">
    <location>
        <begin position="1217"/>
        <end position="1228"/>
    </location>
</feature>
<dbReference type="GO" id="GO:0008955">
    <property type="term" value="F:peptidoglycan glycosyltransferase activity"/>
    <property type="evidence" value="ECO:0007669"/>
    <property type="project" value="UniProtKB-EC"/>
</dbReference>
<comment type="subcellular location">
    <subcellularLocation>
        <location evidence="1">Cell membrane</location>
    </subcellularLocation>
</comment>
<evidence type="ECO:0000256" key="15">
    <source>
        <dbReference type="SAM" id="MobiDB-lite"/>
    </source>
</evidence>
<evidence type="ECO:0000256" key="4">
    <source>
        <dbReference type="ARBA" id="ARBA00022670"/>
    </source>
</evidence>
<feature type="transmembrane region" description="Helical" evidence="16">
    <location>
        <begin position="496"/>
        <end position="523"/>
    </location>
</feature>
<dbReference type="Gene3D" id="1.10.3810.10">
    <property type="entry name" value="Biosynthetic peptidoglycan transglycosylase-like"/>
    <property type="match status" value="1"/>
</dbReference>
<feature type="compositionally biased region" description="Polar residues" evidence="15">
    <location>
        <begin position="253"/>
        <end position="263"/>
    </location>
</feature>
<dbReference type="GO" id="GO:0008658">
    <property type="term" value="F:penicillin binding"/>
    <property type="evidence" value="ECO:0007669"/>
    <property type="project" value="InterPro"/>
</dbReference>
<evidence type="ECO:0000256" key="1">
    <source>
        <dbReference type="ARBA" id="ARBA00004236"/>
    </source>
</evidence>
<dbReference type="GO" id="GO:0009252">
    <property type="term" value="P:peptidoglycan biosynthetic process"/>
    <property type="evidence" value="ECO:0007669"/>
    <property type="project" value="UniProtKB-KW"/>
</dbReference>
<keyword evidence="4" id="KW-0645">Protease</keyword>
<dbReference type="KEGG" id="kbs:EPA93_31880"/>
<feature type="compositionally biased region" description="Basic and acidic residues" evidence="15">
    <location>
        <begin position="76"/>
        <end position="94"/>
    </location>
</feature>
<keyword evidence="2" id="KW-1003">Cell membrane</keyword>
<feature type="compositionally biased region" description="Low complexity" evidence="15">
    <location>
        <begin position="189"/>
        <end position="204"/>
    </location>
</feature>
<dbReference type="Gene3D" id="3.40.710.10">
    <property type="entry name" value="DD-peptidase/beta-lactamase superfamily"/>
    <property type="match status" value="1"/>
</dbReference>
<dbReference type="PANTHER" id="PTHR32282:SF11">
    <property type="entry name" value="PENICILLIN-BINDING PROTEIN 1B"/>
    <property type="match status" value="1"/>
</dbReference>
<dbReference type="Pfam" id="PF00905">
    <property type="entry name" value="Transpeptidase"/>
    <property type="match status" value="1"/>
</dbReference>
<dbReference type="GO" id="GO:0008360">
    <property type="term" value="P:regulation of cell shape"/>
    <property type="evidence" value="ECO:0007669"/>
    <property type="project" value="UniProtKB-KW"/>
</dbReference>
<keyword evidence="9" id="KW-0573">Peptidoglycan synthesis</keyword>
<gene>
    <name evidence="19" type="ORF">EPA93_31880</name>
</gene>
<dbReference type="AlphaFoldDB" id="A0A4P6JXG0"/>
<feature type="region of interest" description="Disordered" evidence="15">
    <location>
        <begin position="1"/>
        <end position="422"/>
    </location>
</feature>
<feature type="compositionally biased region" description="Polar residues" evidence="15">
    <location>
        <begin position="176"/>
        <end position="188"/>
    </location>
</feature>
<keyword evidence="3" id="KW-0121">Carboxypeptidase</keyword>
<feature type="compositionally biased region" description="Basic and acidic residues" evidence="15">
    <location>
        <begin position="45"/>
        <end position="59"/>
    </location>
</feature>
<feature type="region of interest" description="Disordered" evidence="15">
    <location>
        <begin position="1195"/>
        <end position="1228"/>
    </location>
</feature>
<evidence type="ECO:0000256" key="16">
    <source>
        <dbReference type="SAM" id="Phobius"/>
    </source>
</evidence>
<feature type="compositionally biased region" description="Basic and acidic residues" evidence="15">
    <location>
        <begin position="291"/>
        <end position="301"/>
    </location>
</feature>
<keyword evidence="16" id="KW-1133">Transmembrane helix</keyword>
<keyword evidence="6" id="KW-0808">Transferase</keyword>
<dbReference type="InterPro" id="IPR012338">
    <property type="entry name" value="Beta-lactam/transpept-like"/>
</dbReference>
<dbReference type="Proteomes" id="UP000290365">
    <property type="component" value="Chromosome"/>
</dbReference>
<dbReference type="SUPFAM" id="SSF56601">
    <property type="entry name" value="beta-lactamase/transpeptidase-like"/>
    <property type="match status" value="1"/>
</dbReference>
<dbReference type="PANTHER" id="PTHR32282">
    <property type="entry name" value="BINDING PROTEIN TRANSPEPTIDASE, PUTATIVE-RELATED"/>
    <property type="match status" value="1"/>
</dbReference>
<feature type="compositionally biased region" description="Basic and acidic residues" evidence="15">
    <location>
        <begin position="242"/>
        <end position="252"/>
    </location>
</feature>
<evidence type="ECO:0000259" key="18">
    <source>
        <dbReference type="Pfam" id="PF00912"/>
    </source>
</evidence>
<dbReference type="InterPro" id="IPR036950">
    <property type="entry name" value="PBP_transglycosylase"/>
</dbReference>
<dbReference type="OrthoDB" id="9766909at2"/>
<dbReference type="InterPro" id="IPR050396">
    <property type="entry name" value="Glycosyltr_51/Transpeptidase"/>
</dbReference>
<dbReference type="GO" id="GO:0005886">
    <property type="term" value="C:plasma membrane"/>
    <property type="evidence" value="ECO:0007669"/>
    <property type="project" value="UniProtKB-SubCell"/>
</dbReference>
<keyword evidence="5" id="KW-0328">Glycosyltransferase</keyword>
<dbReference type="GO" id="GO:0006508">
    <property type="term" value="P:proteolysis"/>
    <property type="evidence" value="ECO:0007669"/>
    <property type="project" value="UniProtKB-KW"/>
</dbReference>
<accession>A0A4P6JXG0</accession>
<feature type="compositionally biased region" description="Polar residues" evidence="15">
    <location>
        <begin position="118"/>
        <end position="130"/>
    </location>
</feature>
<evidence type="ECO:0000256" key="2">
    <source>
        <dbReference type="ARBA" id="ARBA00022475"/>
    </source>
</evidence>
<dbReference type="InterPro" id="IPR023346">
    <property type="entry name" value="Lysozyme-like_dom_sf"/>
</dbReference>
<keyword evidence="8" id="KW-0133">Cell shape</keyword>
<evidence type="ECO:0000256" key="14">
    <source>
        <dbReference type="ARBA" id="ARBA00049902"/>
    </source>
</evidence>
<comment type="catalytic activity">
    <reaction evidence="14">
        <text>[GlcNAc-(1-&gt;4)-Mur2Ac(oyl-L-Ala-gamma-D-Glu-L-Lys-D-Ala-D-Ala)](n)-di-trans,octa-cis-undecaprenyl diphosphate + beta-D-GlcNAc-(1-&gt;4)-Mur2Ac(oyl-L-Ala-gamma-D-Glu-L-Lys-D-Ala-D-Ala)-di-trans,octa-cis-undecaprenyl diphosphate = [GlcNAc-(1-&gt;4)-Mur2Ac(oyl-L-Ala-gamma-D-Glu-L-Lys-D-Ala-D-Ala)](n+1)-di-trans,octa-cis-undecaprenyl diphosphate + di-trans,octa-cis-undecaprenyl diphosphate + H(+)</text>
        <dbReference type="Rhea" id="RHEA:23708"/>
        <dbReference type="Rhea" id="RHEA-COMP:9602"/>
        <dbReference type="Rhea" id="RHEA-COMP:9603"/>
        <dbReference type="ChEBI" id="CHEBI:15378"/>
        <dbReference type="ChEBI" id="CHEBI:58405"/>
        <dbReference type="ChEBI" id="CHEBI:60033"/>
        <dbReference type="ChEBI" id="CHEBI:78435"/>
        <dbReference type="EC" id="2.4.99.28"/>
    </reaction>
</comment>
<evidence type="ECO:0000256" key="13">
    <source>
        <dbReference type="ARBA" id="ARBA00034000"/>
    </source>
</evidence>
<proteinExistence type="predicted"/>
<keyword evidence="16" id="KW-0812">Transmembrane</keyword>